<dbReference type="AlphaFoldDB" id="A0A8X7TY73"/>
<dbReference type="OrthoDB" id="1863935at2759"/>
<sequence length="100" mass="11602">MYAHMNPTVLRLDHTSCEWTERKTLGGLTIYASGLCSETRAEQKQPRNCLCLPVFHGFKRTCIYYKVDKESVVSLKWKKSDPYANIWIMPPLNPILNQLL</sequence>
<protein>
    <submittedName>
        <fullName evidence="1">Uncharacterized protein</fullName>
    </submittedName>
</protein>
<dbReference type="Proteomes" id="UP000886595">
    <property type="component" value="Unassembled WGS sequence"/>
</dbReference>
<keyword evidence="2" id="KW-1185">Reference proteome</keyword>
<organism evidence="1 2">
    <name type="scientific">Brassica carinata</name>
    <name type="common">Ethiopian mustard</name>
    <name type="synonym">Abyssinian cabbage</name>
    <dbReference type="NCBI Taxonomy" id="52824"/>
    <lineage>
        <taxon>Eukaryota</taxon>
        <taxon>Viridiplantae</taxon>
        <taxon>Streptophyta</taxon>
        <taxon>Embryophyta</taxon>
        <taxon>Tracheophyta</taxon>
        <taxon>Spermatophyta</taxon>
        <taxon>Magnoliopsida</taxon>
        <taxon>eudicotyledons</taxon>
        <taxon>Gunneridae</taxon>
        <taxon>Pentapetalae</taxon>
        <taxon>rosids</taxon>
        <taxon>malvids</taxon>
        <taxon>Brassicales</taxon>
        <taxon>Brassicaceae</taxon>
        <taxon>Brassiceae</taxon>
        <taxon>Brassica</taxon>
    </lineage>
</organism>
<reference evidence="1 2" key="1">
    <citation type="submission" date="2020-02" db="EMBL/GenBank/DDBJ databases">
        <authorList>
            <person name="Ma Q."/>
            <person name="Huang Y."/>
            <person name="Song X."/>
            <person name="Pei D."/>
        </authorList>
    </citation>
    <scope>NUCLEOTIDE SEQUENCE [LARGE SCALE GENOMIC DNA]</scope>
    <source>
        <strain evidence="1">Sxm20200214</strain>
        <tissue evidence="1">Leaf</tissue>
    </source>
</reference>
<dbReference type="EMBL" id="JAAMPC010000015">
    <property type="protein sequence ID" value="KAG2258134.1"/>
    <property type="molecule type" value="Genomic_DNA"/>
</dbReference>
<evidence type="ECO:0000313" key="1">
    <source>
        <dbReference type="EMBL" id="KAG2258134.1"/>
    </source>
</evidence>
<evidence type="ECO:0000313" key="2">
    <source>
        <dbReference type="Proteomes" id="UP000886595"/>
    </source>
</evidence>
<comment type="caution">
    <text evidence="1">The sequence shown here is derived from an EMBL/GenBank/DDBJ whole genome shotgun (WGS) entry which is preliminary data.</text>
</comment>
<accession>A0A8X7TY73</accession>
<gene>
    <name evidence="1" type="ORF">Bca52824_077428</name>
</gene>
<proteinExistence type="predicted"/>
<name>A0A8X7TY73_BRACI</name>